<evidence type="ECO:0000313" key="1">
    <source>
        <dbReference type="EMBL" id="KAH7857644.1"/>
    </source>
</evidence>
<proteinExistence type="predicted"/>
<reference evidence="1 2" key="1">
    <citation type="journal article" date="2021" name="Hortic Res">
        <title>High-quality reference genome and annotation aids understanding of berry development for evergreen blueberry (Vaccinium darrowii).</title>
        <authorList>
            <person name="Yu J."/>
            <person name="Hulse-Kemp A.M."/>
            <person name="Babiker E."/>
            <person name="Staton M."/>
        </authorList>
    </citation>
    <scope>NUCLEOTIDE SEQUENCE [LARGE SCALE GENOMIC DNA]</scope>
    <source>
        <strain evidence="2">cv. NJ 8807/NJ 8810</strain>
        <tissue evidence="1">Young leaf</tissue>
    </source>
</reference>
<accession>A0ACB7YXQ5</accession>
<keyword evidence="2" id="KW-1185">Reference proteome</keyword>
<name>A0ACB7YXQ5_9ERIC</name>
<dbReference type="Proteomes" id="UP000828048">
    <property type="component" value="Chromosome 3"/>
</dbReference>
<evidence type="ECO:0000313" key="2">
    <source>
        <dbReference type="Proteomes" id="UP000828048"/>
    </source>
</evidence>
<gene>
    <name evidence="1" type="ORF">Vadar_014947</name>
</gene>
<protein>
    <submittedName>
        <fullName evidence="1">Uncharacterized protein</fullName>
    </submittedName>
</protein>
<organism evidence="1 2">
    <name type="scientific">Vaccinium darrowii</name>
    <dbReference type="NCBI Taxonomy" id="229202"/>
    <lineage>
        <taxon>Eukaryota</taxon>
        <taxon>Viridiplantae</taxon>
        <taxon>Streptophyta</taxon>
        <taxon>Embryophyta</taxon>
        <taxon>Tracheophyta</taxon>
        <taxon>Spermatophyta</taxon>
        <taxon>Magnoliopsida</taxon>
        <taxon>eudicotyledons</taxon>
        <taxon>Gunneridae</taxon>
        <taxon>Pentapetalae</taxon>
        <taxon>asterids</taxon>
        <taxon>Ericales</taxon>
        <taxon>Ericaceae</taxon>
        <taxon>Vaccinioideae</taxon>
        <taxon>Vaccinieae</taxon>
        <taxon>Vaccinium</taxon>
    </lineage>
</organism>
<comment type="caution">
    <text evidence="1">The sequence shown here is derived from an EMBL/GenBank/DDBJ whole genome shotgun (WGS) entry which is preliminary data.</text>
</comment>
<sequence>MKISLSSCPGYRPPSQSFLPTSSWGQLLQNESVLVDIPIIDRSYYGDEIDGYKEELGAIGVMFEYGEACQFVEKHLMSLVASSTLTSDNVVSILKFIKFLKDKFLSTEEFISSIRLGKWLKTSLGYRSSVGSVLYDDRWRAASQISDIPFIDQDYYGEEILSFKTELQMLGVVISFGQNYQLVSDHLKSPAHMKAQSAESGLFILQCVQLLKSSDKFVQAFKDKKFLKTNMGYMSPVRSYLLNPAWGCLLQVFDSFPSIDQNFYGNGIFLYKNGLKQLGVVVDFEEATRAFARVFRQQLALSSISKENVLLLLACYRKLQGTTFEFPKDLKRCIREVKWVRTCLGDYRVPRECFLFGPDWESISPICLLPFIDDTDNCYGKGISEFKEELRSLGVVLSLKDGCRFVAAGLSLHSDPSRITPAYVYSLLDCVCNLQQQKHEPLPDSFLKKIGKEWLKTNSGYRTPEKCLLFDFDWNDFLRRDDGPFVDEVFYGSKITSYAKELSAIGVTVEVRNGCRLLASHLCFHSKFNSIIRIYNYLKKFNWEPDSGDTRKIWIPNGSDEGEWVNPGECVLFDKDNIFGKQLKVLAKHYEIDLLGFFLKVLGVKRHPSLDDYCLLWKQWECSRKLLSPWKCYAFWKFVANSWSPGTQKTLEENLLKLPVHSASGGILLHKRQDVFIADDLQLKDLFEQRPIFVWFPQLSLPSLPRSKLLEVYSKIGVRNISECVRKEEISITVGVGLNQGNPRENLIGKALIRLILAFLAGPSLRMEENRHEAVRCLLNLTVIEIPEPIKICYSLSLSSGENLKAEARPLILWDRKSKKLLMQKMDRSGGQRSVIEYATYFSEAIAGGLLWDKEDRIDQLAELIKLGFLVEFDEYAIGYLMKTKNLQLFLEDDGFLSSAFPSK</sequence>
<dbReference type="EMBL" id="CM037153">
    <property type="protein sequence ID" value="KAH7857644.1"/>
    <property type="molecule type" value="Genomic_DNA"/>
</dbReference>